<reference evidence="1 2" key="1">
    <citation type="submission" date="2019-12" db="EMBL/GenBank/DDBJ databases">
        <title>Genomic-based taxomic classification of the family Erythrobacteraceae.</title>
        <authorList>
            <person name="Xu L."/>
        </authorList>
    </citation>
    <scope>NUCLEOTIDE SEQUENCE [LARGE SCALE GENOMIC DNA]</scope>
    <source>
        <strain evidence="1 2">S36</strain>
    </source>
</reference>
<evidence type="ECO:0000313" key="2">
    <source>
        <dbReference type="Proteomes" id="UP000469430"/>
    </source>
</evidence>
<dbReference type="SUPFAM" id="SSF55144">
    <property type="entry name" value="LigT-like"/>
    <property type="match status" value="1"/>
</dbReference>
<dbReference type="Gene3D" id="3.90.1140.10">
    <property type="entry name" value="Cyclic phosphodiesterase"/>
    <property type="match status" value="1"/>
</dbReference>
<name>A0A6I4TVC5_9SPHN</name>
<dbReference type="Pfam" id="PF13563">
    <property type="entry name" value="2_5_RNA_ligase2"/>
    <property type="match status" value="1"/>
</dbReference>
<dbReference type="InterPro" id="IPR009097">
    <property type="entry name" value="Cyclic_Pdiesterase"/>
</dbReference>
<keyword evidence="2" id="KW-1185">Reference proteome</keyword>
<organism evidence="1 2">
    <name type="scientific">Croceibacterium xixiisoli</name>
    <dbReference type="NCBI Taxonomy" id="1476466"/>
    <lineage>
        <taxon>Bacteria</taxon>
        <taxon>Pseudomonadati</taxon>
        <taxon>Pseudomonadota</taxon>
        <taxon>Alphaproteobacteria</taxon>
        <taxon>Sphingomonadales</taxon>
        <taxon>Erythrobacteraceae</taxon>
        <taxon>Croceibacterium</taxon>
    </lineage>
</organism>
<dbReference type="GO" id="GO:0016874">
    <property type="term" value="F:ligase activity"/>
    <property type="evidence" value="ECO:0007669"/>
    <property type="project" value="UniProtKB-KW"/>
</dbReference>
<dbReference type="EMBL" id="WTYJ01000001">
    <property type="protein sequence ID" value="MXO98727.1"/>
    <property type="molecule type" value="Genomic_DNA"/>
</dbReference>
<sequence>MVCPATPARRDVSGNKPLIVTAQLPADLQRWATRLRQLHYPPERNWLDAHVTLFHALPPGSEGELRTRLSRLAAITPPPPASLTGIMDLGQGTALRLDSPAMLDLRDDIADFCHGLLTAQDQARPRLHVTIQNKVSKHTARALQSELNQSFELIDFRFSGLALHAYDGGPWNLLQEWRFRG</sequence>
<accession>A0A6I4TVC5</accession>
<evidence type="ECO:0000313" key="1">
    <source>
        <dbReference type="EMBL" id="MXO98727.1"/>
    </source>
</evidence>
<dbReference type="RefSeq" id="WP_161390339.1">
    <property type="nucleotide sequence ID" value="NZ_JBHSCP010000001.1"/>
</dbReference>
<comment type="caution">
    <text evidence="1">The sequence shown here is derived from an EMBL/GenBank/DDBJ whole genome shotgun (WGS) entry which is preliminary data.</text>
</comment>
<gene>
    <name evidence="1" type="ORF">GRI97_06985</name>
</gene>
<proteinExistence type="predicted"/>
<dbReference type="AlphaFoldDB" id="A0A6I4TVC5"/>
<protein>
    <submittedName>
        <fullName evidence="1">2'-5' RNA ligase family protein</fullName>
    </submittedName>
</protein>
<keyword evidence="1" id="KW-0436">Ligase</keyword>
<dbReference type="Proteomes" id="UP000469430">
    <property type="component" value="Unassembled WGS sequence"/>
</dbReference>
<dbReference type="OrthoDB" id="793003at2"/>